<name>A0A0K0CUM2_ANGCA</name>
<reference evidence="1" key="1">
    <citation type="submission" date="2012-09" db="EMBL/GenBank/DDBJ databases">
        <authorList>
            <person name="Martin A.A."/>
        </authorList>
    </citation>
    <scope>NUCLEOTIDE SEQUENCE</scope>
</reference>
<proteinExistence type="predicted"/>
<accession>A0A0K0CUM2</accession>
<dbReference type="AlphaFoldDB" id="A0A0K0CUM2"/>
<evidence type="ECO:0000313" key="1">
    <source>
        <dbReference type="Proteomes" id="UP000035642"/>
    </source>
</evidence>
<organism evidence="1 2">
    <name type="scientific">Angiostrongylus cantonensis</name>
    <name type="common">Rat lungworm</name>
    <dbReference type="NCBI Taxonomy" id="6313"/>
    <lineage>
        <taxon>Eukaryota</taxon>
        <taxon>Metazoa</taxon>
        <taxon>Ecdysozoa</taxon>
        <taxon>Nematoda</taxon>
        <taxon>Chromadorea</taxon>
        <taxon>Rhabditida</taxon>
        <taxon>Rhabditina</taxon>
        <taxon>Rhabditomorpha</taxon>
        <taxon>Strongyloidea</taxon>
        <taxon>Metastrongylidae</taxon>
        <taxon>Angiostrongylus</taxon>
    </lineage>
</organism>
<reference evidence="2" key="2">
    <citation type="submission" date="2017-02" db="UniProtKB">
        <authorList>
            <consortium name="WormBaseParasite"/>
        </authorList>
    </citation>
    <scope>IDENTIFICATION</scope>
</reference>
<sequence>MNPELHEDEILDDFFGSKVRIGCLFMFPSEVPHRSGHYFTECAFLHDTVFTHGVTMVTSLLYVELQFLL</sequence>
<dbReference type="WBParaSite" id="ACAC_0000093201-mRNA-1">
    <property type="protein sequence ID" value="ACAC_0000093201-mRNA-1"/>
    <property type="gene ID" value="ACAC_0000093201"/>
</dbReference>
<protein>
    <submittedName>
        <fullName evidence="2">Uncharacterized protein</fullName>
    </submittedName>
</protein>
<keyword evidence="1" id="KW-1185">Reference proteome</keyword>
<evidence type="ECO:0000313" key="2">
    <source>
        <dbReference type="WBParaSite" id="ACAC_0000093201-mRNA-1"/>
    </source>
</evidence>
<dbReference type="Proteomes" id="UP000035642">
    <property type="component" value="Unassembled WGS sequence"/>
</dbReference>